<dbReference type="RefSeq" id="WP_002655363.1">
    <property type="nucleotide sequence ID" value="NZ_CH672377.1"/>
</dbReference>
<sequence>MNAIRRFSRLVEVARQLPEIEPPIDDPTDEEVDNYLAAQRTSMITIRELLLQPCRNRTPENGPSWRAAFENLQVIRNLARVLLRSSEAHERRDDLAGAVDEAKYCFRLGLAVRNGGLMTDYLVSVAVEGCGMHRLRRLRHIIPRELRREIIRYVEMHEAAREPYGAIADRDAVWDANFGAKIPKTTEESKDILYATELDAEERRIAEHAFREFHSGTPGEALSRRKQQFEEPDLRILSLQRLLRIELALMIRWRESGGYYPPLLEDLAPEYLSAVPLDPHSREPYRYRLTGEDRILYGLNAQQIDHGGLPGDVISVSCGAADLFLDMDDYDDQELNEPWRPGFVVRMAELFSLQWLTRTWILNSIKRIFRV</sequence>
<organism evidence="1 2">
    <name type="scientific">Blastopirellula marina DSM 3645</name>
    <dbReference type="NCBI Taxonomy" id="314230"/>
    <lineage>
        <taxon>Bacteria</taxon>
        <taxon>Pseudomonadati</taxon>
        <taxon>Planctomycetota</taxon>
        <taxon>Planctomycetia</taxon>
        <taxon>Pirellulales</taxon>
        <taxon>Pirellulaceae</taxon>
        <taxon>Blastopirellula</taxon>
    </lineage>
</organism>
<evidence type="ECO:0000313" key="2">
    <source>
        <dbReference type="Proteomes" id="UP000004358"/>
    </source>
</evidence>
<dbReference type="OrthoDB" id="287158at2"/>
<comment type="caution">
    <text evidence="1">The sequence shown here is derived from an EMBL/GenBank/DDBJ whole genome shotgun (WGS) entry which is preliminary data.</text>
</comment>
<evidence type="ECO:0000313" key="1">
    <source>
        <dbReference type="EMBL" id="EAQ82493.1"/>
    </source>
</evidence>
<accession>A3ZL60</accession>
<dbReference type="eggNOG" id="ENOG5033DCE">
    <property type="taxonomic scope" value="Bacteria"/>
</dbReference>
<gene>
    <name evidence="1" type="ORF">DSM3645_08847</name>
</gene>
<proteinExistence type="predicted"/>
<dbReference type="HOGENOM" id="CLU_745287_0_0_0"/>
<dbReference type="EMBL" id="AANZ01000001">
    <property type="protein sequence ID" value="EAQ82493.1"/>
    <property type="molecule type" value="Genomic_DNA"/>
</dbReference>
<dbReference type="Proteomes" id="UP000004358">
    <property type="component" value="Unassembled WGS sequence"/>
</dbReference>
<name>A3ZL60_9BACT</name>
<protein>
    <submittedName>
        <fullName evidence="1">Uncharacterized protein</fullName>
    </submittedName>
</protein>
<dbReference type="AlphaFoldDB" id="A3ZL60"/>
<reference evidence="1 2" key="1">
    <citation type="submission" date="2006-02" db="EMBL/GenBank/DDBJ databases">
        <authorList>
            <person name="Amann R."/>
            <person name="Ferriera S."/>
            <person name="Johnson J."/>
            <person name="Kravitz S."/>
            <person name="Halpern A."/>
            <person name="Remington K."/>
            <person name="Beeson K."/>
            <person name="Tran B."/>
            <person name="Rogers Y.-H."/>
            <person name="Friedman R."/>
            <person name="Venter J.C."/>
        </authorList>
    </citation>
    <scope>NUCLEOTIDE SEQUENCE [LARGE SCALE GENOMIC DNA]</scope>
    <source>
        <strain evidence="1 2">DSM 3645</strain>
    </source>
</reference>